<evidence type="ECO:0008006" key="4">
    <source>
        <dbReference type="Google" id="ProtNLM"/>
    </source>
</evidence>
<organism evidence="2 3">
    <name type="scientific">Bosea minatitlanensis</name>
    <dbReference type="NCBI Taxonomy" id="128782"/>
    <lineage>
        <taxon>Bacteria</taxon>
        <taxon>Pseudomonadati</taxon>
        <taxon>Pseudomonadota</taxon>
        <taxon>Alphaproteobacteria</taxon>
        <taxon>Hyphomicrobiales</taxon>
        <taxon>Boseaceae</taxon>
        <taxon>Bosea</taxon>
    </lineage>
</organism>
<evidence type="ECO:0000313" key="3">
    <source>
        <dbReference type="Proteomes" id="UP001595976"/>
    </source>
</evidence>
<keyword evidence="3" id="KW-1185">Reference proteome</keyword>
<comment type="caution">
    <text evidence="2">The sequence shown here is derived from an EMBL/GenBank/DDBJ whole genome shotgun (WGS) entry which is preliminary data.</text>
</comment>
<name>A0ABW0F2B3_9HYPH</name>
<reference evidence="3" key="1">
    <citation type="journal article" date="2019" name="Int. J. Syst. Evol. Microbiol.">
        <title>The Global Catalogue of Microorganisms (GCM) 10K type strain sequencing project: providing services to taxonomists for standard genome sequencing and annotation.</title>
        <authorList>
            <consortium name="The Broad Institute Genomics Platform"/>
            <consortium name="The Broad Institute Genome Sequencing Center for Infectious Disease"/>
            <person name="Wu L."/>
            <person name="Ma J."/>
        </authorList>
    </citation>
    <scope>NUCLEOTIDE SEQUENCE [LARGE SCALE GENOMIC DNA]</scope>
    <source>
        <strain evidence="3">CGMCC 1.15643</strain>
    </source>
</reference>
<evidence type="ECO:0000256" key="1">
    <source>
        <dbReference type="SAM" id="MobiDB-lite"/>
    </source>
</evidence>
<evidence type="ECO:0000313" key="2">
    <source>
        <dbReference type="EMBL" id="MFC5292968.1"/>
    </source>
</evidence>
<feature type="region of interest" description="Disordered" evidence="1">
    <location>
        <begin position="330"/>
        <end position="377"/>
    </location>
</feature>
<dbReference type="Proteomes" id="UP001595976">
    <property type="component" value="Unassembled WGS sequence"/>
</dbReference>
<dbReference type="EMBL" id="JBHSLI010000002">
    <property type="protein sequence ID" value="MFC5292968.1"/>
    <property type="molecule type" value="Genomic_DNA"/>
</dbReference>
<dbReference type="RefSeq" id="WP_158446783.1">
    <property type="nucleotide sequence ID" value="NZ_JAOAOS010000002.1"/>
</dbReference>
<protein>
    <recommendedName>
        <fullName evidence="4">DUF2336 domain-containing protein</fullName>
    </recommendedName>
</protein>
<sequence length="377" mass="39945">MTKPDAHDLARLARLAREGGLDLSQVSLRVKADLLLTASQPQRDDLAAFAEMATALIPTVDETTALALARKLSGWPHAPAPVLLALRARGGAVFVEMLRHGLPLGSAEIERLAETGDDETLAALAARRDLTGVAALMLVERDREALDLALIANAEAPLPRTAAALLIARARSRPAYRPGLLGRSDLANLDLAPLFLQAGPERRLAILDSLAAHEALHPGERFTPVAAATFAEWLALASEDHELAFAAIARSFGGGPAFADAMRRDASRELAALALVASGATVEEATRFLIRLGDEAAHSVERIFALVSLMRATRPAVARRLVQQIAGLAPALPPRRGQHQPAMDPSGTPARAGALRPESQPAMSEVLGRIGPQRERG</sequence>
<gene>
    <name evidence="2" type="ORF">ACFPK2_08180</name>
</gene>
<proteinExistence type="predicted"/>
<accession>A0ABW0F2B3</accession>